<organism evidence="4 5">
    <name type="scientific">Geodia barretti</name>
    <name type="common">Barrett's horny sponge</name>
    <dbReference type="NCBI Taxonomy" id="519541"/>
    <lineage>
        <taxon>Eukaryota</taxon>
        <taxon>Metazoa</taxon>
        <taxon>Porifera</taxon>
        <taxon>Demospongiae</taxon>
        <taxon>Heteroscleromorpha</taxon>
        <taxon>Tetractinellida</taxon>
        <taxon>Astrophorina</taxon>
        <taxon>Geodiidae</taxon>
        <taxon>Geodia</taxon>
    </lineage>
</organism>
<dbReference type="PANTHER" id="PTHR12195">
    <property type="entry name" value="CYTOPLASMIC FMR1-INTERACTING PROTEIN-RELATED"/>
    <property type="match status" value="1"/>
</dbReference>
<evidence type="ECO:0000256" key="2">
    <source>
        <dbReference type="SAM" id="MobiDB-lite"/>
    </source>
</evidence>
<feature type="domain" description="CYRIA/CYRIB Rac1 binding" evidence="3">
    <location>
        <begin position="58"/>
        <end position="250"/>
    </location>
</feature>
<sequence length="445" mass="50814">MATLQDALTNVRCLEALALPDEQPTIEPEPASVVYEVSFDTNFADRTAFITGIGKYNEEATICSGLNVILDEGESYAALLYTWRSMSRAVPAIKNQEQANRMEIYQKTVSILGPEVNKAKEMMRFVFSASTRFCDEVRTLAHPEKRKDFISETYLLTLAKLINMFATLDALKNMKACVNNDLACYKRAEGILNRGNVDAFSLQESQNLSIFFATNNSVTSHLKKQLEEVSGYEDILVETMNLCCQYFEQHVYMVPKEKYMLIKAVGYGLVLLDGNVVNINKLQKKLVLSRIDRLFRQLPVAPLYGDVQIRFADWVRQLVHYDPSKWTCTTEHMEERATVAIQSRVETIRSDHVRFISDLARYNNEIITSGSSLSMTRQRPTSQTWPLRESNSSLIGPPLSWNCIRGSYFTLPTNMTTKSAPRMQRPTNGPRGTTTQVRRSMRWWR</sequence>
<evidence type="ECO:0000313" key="5">
    <source>
        <dbReference type="Proteomes" id="UP001174909"/>
    </source>
</evidence>
<evidence type="ECO:0000259" key="3">
    <source>
        <dbReference type="Pfam" id="PF07159"/>
    </source>
</evidence>
<name>A0AA35WBN9_GEOBA</name>
<dbReference type="EMBL" id="CASHTH010001443">
    <property type="protein sequence ID" value="CAI8015443.1"/>
    <property type="molecule type" value="Genomic_DNA"/>
</dbReference>
<protein>
    <submittedName>
        <fullName evidence="4">Cytoplasmic FMR1-interacting protein 2</fullName>
    </submittedName>
</protein>
<feature type="compositionally biased region" description="Polar residues" evidence="2">
    <location>
        <begin position="414"/>
        <end position="438"/>
    </location>
</feature>
<dbReference type="AlphaFoldDB" id="A0AA35WBN9"/>
<dbReference type="GO" id="GO:0005737">
    <property type="term" value="C:cytoplasm"/>
    <property type="evidence" value="ECO:0007669"/>
    <property type="project" value="UniProtKB-ARBA"/>
</dbReference>
<gene>
    <name evidence="4" type="ORF">GBAR_LOCUS9565</name>
</gene>
<dbReference type="PRINTS" id="PR01698">
    <property type="entry name" value="CYTOFMRPINTP"/>
</dbReference>
<dbReference type="GO" id="GO:0030833">
    <property type="term" value="P:regulation of actin filament polymerization"/>
    <property type="evidence" value="ECO:0007669"/>
    <property type="project" value="InterPro"/>
</dbReference>
<dbReference type="Proteomes" id="UP001174909">
    <property type="component" value="Unassembled WGS sequence"/>
</dbReference>
<keyword evidence="5" id="KW-1185">Reference proteome</keyword>
<comment type="caution">
    <text evidence="4">The sequence shown here is derived from an EMBL/GenBank/DDBJ whole genome shotgun (WGS) entry which is preliminary data.</text>
</comment>
<feature type="region of interest" description="Disordered" evidence="2">
    <location>
        <begin position="414"/>
        <end position="445"/>
    </location>
</feature>
<dbReference type="Pfam" id="PF07159">
    <property type="entry name" value="CYRIA-B_Rac1-bd"/>
    <property type="match status" value="1"/>
</dbReference>
<dbReference type="InterPro" id="IPR009828">
    <property type="entry name" value="CYRIA/CYRIB_Rac1-bd"/>
</dbReference>
<reference evidence="4" key="1">
    <citation type="submission" date="2023-03" db="EMBL/GenBank/DDBJ databases">
        <authorList>
            <person name="Steffen K."/>
            <person name="Cardenas P."/>
        </authorList>
    </citation>
    <scope>NUCLEOTIDE SEQUENCE</scope>
</reference>
<comment type="similarity">
    <text evidence="1">Belongs to the CYFIP family.</text>
</comment>
<proteinExistence type="inferred from homology"/>
<accession>A0AA35WBN9</accession>
<dbReference type="GO" id="GO:0031267">
    <property type="term" value="F:small GTPase binding"/>
    <property type="evidence" value="ECO:0007669"/>
    <property type="project" value="InterPro"/>
</dbReference>
<dbReference type="PIRSF" id="PIRSF008153">
    <property type="entry name" value="FMR1_interacting"/>
    <property type="match status" value="1"/>
</dbReference>
<dbReference type="InterPro" id="IPR008081">
    <property type="entry name" value="Cytoplasmic_FMR1-int"/>
</dbReference>
<evidence type="ECO:0000256" key="1">
    <source>
        <dbReference type="ARBA" id="ARBA00025790"/>
    </source>
</evidence>
<evidence type="ECO:0000313" key="4">
    <source>
        <dbReference type="EMBL" id="CAI8015443.1"/>
    </source>
</evidence>